<evidence type="ECO:0000313" key="5">
    <source>
        <dbReference type="Proteomes" id="UP000029867"/>
    </source>
</evidence>
<organism evidence="2 5">
    <name type="scientific">Pichia kudriavzevii</name>
    <name type="common">Yeast</name>
    <name type="synonym">Issatchenkia orientalis</name>
    <dbReference type="NCBI Taxonomy" id="4909"/>
    <lineage>
        <taxon>Eukaryota</taxon>
        <taxon>Fungi</taxon>
        <taxon>Dikarya</taxon>
        <taxon>Ascomycota</taxon>
        <taxon>Saccharomycotina</taxon>
        <taxon>Pichiomycetes</taxon>
        <taxon>Pichiales</taxon>
        <taxon>Pichiaceae</taxon>
        <taxon>Pichia</taxon>
    </lineage>
</organism>
<dbReference type="Proteomes" id="UP000189274">
    <property type="component" value="Unassembled WGS sequence"/>
</dbReference>
<dbReference type="Proteomes" id="UP000195871">
    <property type="component" value="Unassembled WGS sequence"/>
</dbReference>
<dbReference type="Proteomes" id="UP000029867">
    <property type="component" value="Unassembled WGS sequence"/>
</dbReference>
<reference evidence="2" key="2">
    <citation type="submission" date="2014-08" db="EMBL/GenBank/DDBJ databases">
        <title>Exploiting Issatchenkia orientalis SD108 for Succinic Acid Production.</title>
        <authorList>
            <person name="Xiao H."/>
            <person name="Shao Z."/>
            <person name="Jiang Y."/>
            <person name="Dole S."/>
            <person name="Zhao H."/>
        </authorList>
    </citation>
    <scope>NUCLEOTIDE SEQUENCE [LARGE SCALE GENOMIC DNA]</scope>
    <source>
        <strain evidence="2">SD108</strain>
    </source>
</reference>
<dbReference type="VEuPathDB" id="FungiDB:C5L36_0A11865"/>
<name>A0A099P6D1_PICKU</name>
<sequence>MGTEENVNCNPSYGYRKRARDEDESWGADIYNDNNRMAPPTSFSSSFPESISKGSCNQAYSHSGYLSHLPKTFGAILNERNRSSVKRTQHTKIHTEVHQKTVALLMESAKRLEYGMHNKESELVSTSPSESTPIDSSTYYQKPYW</sequence>
<evidence type="ECO:0000313" key="2">
    <source>
        <dbReference type="EMBL" id="KGK40623.1"/>
    </source>
</evidence>
<evidence type="ECO:0000256" key="1">
    <source>
        <dbReference type="SAM" id="MobiDB-lite"/>
    </source>
</evidence>
<dbReference type="EMBL" id="JQFK01000001">
    <property type="protein sequence ID" value="KGK40623.1"/>
    <property type="molecule type" value="Genomic_DNA"/>
</dbReference>
<reference evidence="3" key="4">
    <citation type="submission" date="2017-01" db="EMBL/GenBank/DDBJ databases">
        <authorList>
            <person name="Mah S.A."/>
            <person name="Swanson W.J."/>
            <person name="Moy G.W."/>
            <person name="Vacquier V.D."/>
        </authorList>
    </citation>
    <scope>NUCLEOTIDE SEQUENCE [LARGE SCALE GENOMIC DNA]</scope>
    <source>
        <strain evidence="3">129</strain>
    </source>
</reference>
<evidence type="ECO:0000313" key="4">
    <source>
        <dbReference type="EMBL" id="OUT20103.1"/>
    </source>
</evidence>
<dbReference type="EMBL" id="MQVM01000032">
    <property type="protein sequence ID" value="ONH71547.1"/>
    <property type="molecule type" value="Genomic_DNA"/>
</dbReference>
<dbReference type="HOGENOM" id="CLU_1787122_0_0_1"/>
<evidence type="ECO:0000313" key="7">
    <source>
        <dbReference type="Proteomes" id="UP000195871"/>
    </source>
</evidence>
<reference evidence="6" key="3">
    <citation type="journal article" date="2017" name="Genome Announc.">
        <title>Genome sequences of Cyberlindnera fabianii 65, Pichia kudriavzevii 129, and Saccharomyces cerevisiae 131 isolated from fermented masau fruits in Zimbabwe.</title>
        <authorList>
            <person name="van Rijswijck I.M.H."/>
            <person name="Derks M.F.L."/>
            <person name="Abee T."/>
            <person name="de Ridder D."/>
            <person name="Smid E.J."/>
        </authorList>
    </citation>
    <scope>NUCLEOTIDE SEQUENCE [LARGE SCALE GENOMIC DNA]</scope>
    <source>
        <strain evidence="6">129</strain>
    </source>
</reference>
<reference evidence="5" key="1">
    <citation type="journal article" date="2014" name="Microb. Cell Fact.">
        <title>Exploiting Issatchenkia orientalis SD108 for succinic acid production.</title>
        <authorList>
            <person name="Xiao H."/>
            <person name="Shao Z."/>
            <person name="Jiang Y."/>
            <person name="Dole S."/>
            <person name="Zhao H."/>
        </authorList>
    </citation>
    <scope>NUCLEOTIDE SEQUENCE [LARGE SCALE GENOMIC DNA]</scope>
    <source>
        <strain evidence="5">SD108</strain>
    </source>
</reference>
<feature type="compositionally biased region" description="Polar residues" evidence="1">
    <location>
        <begin position="123"/>
        <end position="145"/>
    </location>
</feature>
<dbReference type="AlphaFoldDB" id="A0A099P6D1"/>
<comment type="caution">
    <text evidence="2">The sequence shown here is derived from an EMBL/GenBank/DDBJ whole genome shotgun (WGS) entry which is preliminary data.</text>
</comment>
<reference evidence="4 7" key="5">
    <citation type="submission" date="2017-05" db="EMBL/GenBank/DDBJ databases">
        <title>The Genome Sequence of Candida krusei Ckrusei653.</title>
        <authorList>
            <person name="Cuomo C."/>
            <person name="Forche A."/>
            <person name="Young S."/>
            <person name="Abouelleil A."/>
            <person name="Cao P."/>
            <person name="Chapman S."/>
            <person name="Cusick C."/>
            <person name="Shea T."/>
            <person name="Nusbaum C."/>
            <person name="Birren B."/>
        </authorList>
    </citation>
    <scope>NUCLEOTIDE SEQUENCE [LARGE SCALE GENOMIC DNA]</scope>
    <source>
        <strain evidence="4 7">Ckrusei653</strain>
    </source>
</reference>
<accession>A0A099P6D1</accession>
<evidence type="ECO:0000313" key="3">
    <source>
        <dbReference type="EMBL" id="ONH71547.1"/>
    </source>
</evidence>
<protein>
    <submittedName>
        <fullName evidence="2">Uncharacterized protein</fullName>
    </submittedName>
</protein>
<dbReference type="EMBL" id="NHMM01000009">
    <property type="protein sequence ID" value="OUT20103.1"/>
    <property type="molecule type" value="Genomic_DNA"/>
</dbReference>
<proteinExistence type="predicted"/>
<evidence type="ECO:0000313" key="6">
    <source>
        <dbReference type="Proteomes" id="UP000189274"/>
    </source>
</evidence>
<gene>
    <name evidence="3" type="ORF">BOH78_4430</name>
    <name evidence="4" type="ORF">CAS74_004843</name>
    <name evidence="2" type="ORF">JL09_g165</name>
</gene>
<feature type="region of interest" description="Disordered" evidence="1">
    <location>
        <begin position="120"/>
        <end position="145"/>
    </location>
</feature>